<name>A0A2A2FBZ2_9GAMM</name>
<dbReference type="PANTHER" id="PTHR43798:SF33">
    <property type="entry name" value="HYDROLASE, PUTATIVE (AFU_ORTHOLOGUE AFUA_2G14860)-RELATED"/>
    <property type="match status" value="1"/>
</dbReference>
<dbReference type="InterPro" id="IPR000639">
    <property type="entry name" value="Epox_hydrolase-like"/>
</dbReference>
<dbReference type="Pfam" id="PF00561">
    <property type="entry name" value="Abhydrolase_1"/>
    <property type="match status" value="1"/>
</dbReference>
<dbReference type="AlphaFoldDB" id="A0A2A2FBZ2"/>
<comment type="caution">
    <text evidence="2">The sequence shown here is derived from an EMBL/GenBank/DDBJ whole genome shotgun (WGS) entry which is preliminary data.</text>
</comment>
<evidence type="ECO:0000313" key="3">
    <source>
        <dbReference type="Proteomes" id="UP000218896"/>
    </source>
</evidence>
<protein>
    <submittedName>
        <fullName evidence="2">Alpha/beta hydrolase</fullName>
    </submittedName>
</protein>
<dbReference type="SUPFAM" id="SSF53474">
    <property type="entry name" value="alpha/beta-Hydrolases"/>
    <property type="match status" value="1"/>
</dbReference>
<organism evidence="2 3">
    <name type="scientific">Halovibrio salipaludis</name>
    <dbReference type="NCBI Taxonomy" id="2032626"/>
    <lineage>
        <taxon>Bacteria</taxon>
        <taxon>Pseudomonadati</taxon>
        <taxon>Pseudomonadota</taxon>
        <taxon>Gammaproteobacteria</taxon>
        <taxon>Oceanospirillales</taxon>
        <taxon>Halomonadaceae</taxon>
        <taxon>Halovibrio</taxon>
    </lineage>
</organism>
<dbReference type="PRINTS" id="PR00412">
    <property type="entry name" value="EPOXHYDRLASE"/>
</dbReference>
<evidence type="ECO:0000313" key="2">
    <source>
        <dbReference type="EMBL" id="PAU82073.1"/>
    </source>
</evidence>
<dbReference type="EMBL" id="NSKD01000001">
    <property type="protein sequence ID" value="PAU82073.1"/>
    <property type="molecule type" value="Genomic_DNA"/>
</dbReference>
<accession>A0A2A2FBZ2</accession>
<gene>
    <name evidence="2" type="ORF">CK501_02680</name>
</gene>
<keyword evidence="2" id="KW-0378">Hydrolase</keyword>
<dbReference type="OrthoDB" id="9780765at2"/>
<proteinExistence type="predicted"/>
<dbReference type="GO" id="GO:0016020">
    <property type="term" value="C:membrane"/>
    <property type="evidence" value="ECO:0007669"/>
    <property type="project" value="TreeGrafter"/>
</dbReference>
<dbReference type="Gene3D" id="3.40.50.1820">
    <property type="entry name" value="alpha/beta hydrolase"/>
    <property type="match status" value="1"/>
</dbReference>
<dbReference type="InterPro" id="IPR050266">
    <property type="entry name" value="AB_hydrolase_sf"/>
</dbReference>
<dbReference type="InterPro" id="IPR029058">
    <property type="entry name" value="AB_hydrolase_fold"/>
</dbReference>
<sequence length="299" mass="34063">MDRIEGESHGLQRWQEAGCWFRYGEHAVFSRIGGRGEPLLLIHGFPTASWDWHRLWPALSGHYRLLAPDMLGFGFSDKPQDHDYSIIEQADLIQGWLEQMGEDRVHVLAHDYGATVTQELLARQREGSLGFRLESVALMNAALFPEVHQPILIQKLLLGPLGGLVSRALTRRVFENSLGRIFGAATQPTARDIEDFWQLLIHNNGRGVIHRIIHYMEERRVHRHRWVGALQAMEQPALLIWGGADPVSGTPMLARYRELVSDRGIALLDDIGHYPHFEAPAETLQHYLAFRRRIALGND</sequence>
<evidence type="ECO:0000259" key="1">
    <source>
        <dbReference type="Pfam" id="PF00561"/>
    </source>
</evidence>
<dbReference type="PANTHER" id="PTHR43798">
    <property type="entry name" value="MONOACYLGLYCEROL LIPASE"/>
    <property type="match status" value="1"/>
</dbReference>
<dbReference type="InterPro" id="IPR000073">
    <property type="entry name" value="AB_hydrolase_1"/>
</dbReference>
<dbReference type="GO" id="GO:0047372">
    <property type="term" value="F:monoacylglycerol lipase activity"/>
    <property type="evidence" value="ECO:0007669"/>
    <property type="project" value="TreeGrafter"/>
</dbReference>
<feature type="domain" description="AB hydrolase-1" evidence="1">
    <location>
        <begin position="38"/>
        <end position="280"/>
    </location>
</feature>
<dbReference type="Proteomes" id="UP000218896">
    <property type="component" value="Unassembled WGS sequence"/>
</dbReference>
<dbReference type="RefSeq" id="WP_095616170.1">
    <property type="nucleotide sequence ID" value="NZ_NSKD01000001.1"/>
</dbReference>
<reference evidence="2 3" key="1">
    <citation type="submission" date="2017-08" db="EMBL/GenBank/DDBJ databases">
        <title>Halovibrio sewagensis sp. nov., isolated from wastewater of high salinity.</title>
        <authorList>
            <person name="Dong X."/>
            <person name="Zhang G."/>
        </authorList>
    </citation>
    <scope>NUCLEOTIDE SEQUENCE [LARGE SCALE GENOMIC DNA]</scope>
    <source>
        <strain evidence="2 3">YL5-2</strain>
    </source>
</reference>
<dbReference type="GO" id="GO:0046464">
    <property type="term" value="P:acylglycerol catabolic process"/>
    <property type="evidence" value="ECO:0007669"/>
    <property type="project" value="TreeGrafter"/>
</dbReference>
<keyword evidence="3" id="KW-1185">Reference proteome</keyword>